<dbReference type="AlphaFoldDB" id="A0A6A6VRW0"/>
<reference evidence="2" key="1">
    <citation type="journal article" date="2020" name="Stud. Mycol.">
        <title>101 Dothideomycetes genomes: a test case for predicting lifestyles and emergence of pathogens.</title>
        <authorList>
            <person name="Haridas S."/>
            <person name="Albert R."/>
            <person name="Binder M."/>
            <person name="Bloem J."/>
            <person name="Labutti K."/>
            <person name="Salamov A."/>
            <person name="Andreopoulos B."/>
            <person name="Baker S."/>
            <person name="Barry K."/>
            <person name="Bills G."/>
            <person name="Bluhm B."/>
            <person name="Cannon C."/>
            <person name="Castanera R."/>
            <person name="Culley D."/>
            <person name="Daum C."/>
            <person name="Ezra D."/>
            <person name="Gonzalez J."/>
            <person name="Henrissat B."/>
            <person name="Kuo A."/>
            <person name="Liang C."/>
            <person name="Lipzen A."/>
            <person name="Lutzoni F."/>
            <person name="Magnuson J."/>
            <person name="Mondo S."/>
            <person name="Nolan M."/>
            <person name="Ohm R."/>
            <person name="Pangilinan J."/>
            <person name="Park H.-J."/>
            <person name="Ramirez L."/>
            <person name="Alfaro M."/>
            <person name="Sun H."/>
            <person name="Tritt A."/>
            <person name="Yoshinaga Y."/>
            <person name="Zwiers L.-H."/>
            <person name="Turgeon B."/>
            <person name="Goodwin S."/>
            <person name="Spatafora J."/>
            <person name="Crous P."/>
            <person name="Grigoriev I."/>
        </authorList>
    </citation>
    <scope>NUCLEOTIDE SEQUENCE</scope>
    <source>
        <strain evidence="2">CBS 121739</strain>
    </source>
</reference>
<name>A0A6A6VRW0_9PEZI</name>
<proteinExistence type="predicted"/>
<dbReference type="PANTHER" id="PTHR28094:SF1">
    <property type="entry name" value="MEIOTICALLY UP-REGULATED GENE 113 PROTEIN"/>
    <property type="match status" value="1"/>
</dbReference>
<keyword evidence="3" id="KW-1185">Reference proteome</keyword>
<dbReference type="Pfam" id="PF10544">
    <property type="entry name" value="T5orf172"/>
    <property type="match status" value="1"/>
</dbReference>
<dbReference type="Proteomes" id="UP000799437">
    <property type="component" value="Unassembled WGS sequence"/>
</dbReference>
<organism evidence="2 3">
    <name type="scientific">Pseudovirgaria hyperparasitica</name>
    <dbReference type="NCBI Taxonomy" id="470096"/>
    <lineage>
        <taxon>Eukaryota</taxon>
        <taxon>Fungi</taxon>
        <taxon>Dikarya</taxon>
        <taxon>Ascomycota</taxon>
        <taxon>Pezizomycotina</taxon>
        <taxon>Dothideomycetes</taxon>
        <taxon>Dothideomycetes incertae sedis</taxon>
        <taxon>Acrospermales</taxon>
        <taxon>Acrospermaceae</taxon>
        <taxon>Pseudovirgaria</taxon>
    </lineage>
</organism>
<dbReference type="SMART" id="SM00974">
    <property type="entry name" value="T5orf172"/>
    <property type="match status" value="1"/>
</dbReference>
<gene>
    <name evidence="2" type="ORF">EJ05DRAFT_490533</name>
</gene>
<feature type="domain" description="Bacteriophage T5 Orf172 DNA-binding" evidence="1">
    <location>
        <begin position="149"/>
        <end position="235"/>
    </location>
</feature>
<dbReference type="InterPro" id="IPR053006">
    <property type="entry name" value="Meiosis_regulatory"/>
</dbReference>
<accession>A0A6A6VRW0</accession>
<dbReference type="OrthoDB" id="2417614at2759"/>
<sequence length="306" mass="34674">MFNGTLLTDPRCIAPVKGPKRCGGNISTNDLEESQKLGKVIETMGQDKRKSVLKDIILLHVCKNTHRQKLEEESECLGRLVQKYDASLLPELSGPKSLIKESIVTDPQLFIPRFGPCSSDLSNTVKEVLRKQINPNQAKSGTVYVFACPSAPGYVKIGYVKESIKKRMAKWNKCHPQASLLYEEAFAFPERMEKLIHLELASQRRCLLGCKSCGKDHIEWFQVSIEEVRRLIQDWKLITQESELYSRDGRLSSYWIERLAVSDLMTSNPVLAYFEDSAIFDTWQSPDSRKNEDILAESFAKLGLAG</sequence>
<dbReference type="GeneID" id="54486945"/>
<dbReference type="EMBL" id="ML996590">
    <property type="protein sequence ID" value="KAF2752933.1"/>
    <property type="molecule type" value="Genomic_DNA"/>
</dbReference>
<evidence type="ECO:0000313" key="3">
    <source>
        <dbReference type="Proteomes" id="UP000799437"/>
    </source>
</evidence>
<dbReference type="RefSeq" id="XP_033595384.1">
    <property type="nucleotide sequence ID" value="XM_033745891.1"/>
</dbReference>
<evidence type="ECO:0000259" key="1">
    <source>
        <dbReference type="SMART" id="SM00974"/>
    </source>
</evidence>
<evidence type="ECO:0000313" key="2">
    <source>
        <dbReference type="EMBL" id="KAF2752933.1"/>
    </source>
</evidence>
<dbReference type="InterPro" id="IPR018306">
    <property type="entry name" value="Phage_T5_Orf172_DNA-bd"/>
</dbReference>
<dbReference type="PANTHER" id="PTHR28094">
    <property type="entry name" value="MEIOTICALLY UP-REGULATED GENE 113 PROTEIN"/>
    <property type="match status" value="1"/>
</dbReference>
<protein>
    <recommendedName>
        <fullName evidence="1">Bacteriophage T5 Orf172 DNA-binding domain-containing protein</fullName>
    </recommendedName>
</protein>